<dbReference type="EMBL" id="MU070106">
    <property type="protein sequence ID" value="KAF5829862.1"/>
    <property type="molecule type" value="Genomic_DNA"/>
</dbReference>
<proteinExistence type="predicted"/>
<gene>
    <name evidence="1" type="ORF">DUNSADRAFT_15398</name>
</gene>
<reference evidence="1" key="2">
    <citation type="submission" date="2020-06" db="EMBL/GenBank/DDBJ databases">
        <authorList>
            <consortium name="DOE Joint Genome Institute"/>
            <person name="Calhoun S."/>
            <person name="Polle J.E."/>
            <person name="Mckie-Krisberg Z."/>
            <person name="Prochnik S."/>
            <person name="Neofotis P."/>
            <person name="Yim W.C."/>
            <person name="Hathwaik L.T."/>
            <person name="Jenkins J."/>
            <person name="Molina H."/>
            <person name="Bunkenborg J."/>
            <person name="Grigoriev I.V."/>
            <person name="Barry K."/>
            <person name="Schmutz J."/>
            <person name="Jin E."/>
            <person name="Cushman J.C."/>
            <person name="Magnuson J.K."/>
        </authorList>
    </citation>
    <scope>NUCLEOTIDE SEQUENCE</scope>
    <source>
        <strain evidence="1">CCAP 19/18</strain>
    </source>
</reference>
<reference evidence="1" key="1">
    <citation type="submission" date="2017-08" db="EMBL/GenBank/DDBJ databases">
        <authorList>
            <person name="Polle J.E."/>
            <person name="Barry K."/>
            <person name="Cushman J."/>
            <person name="Schmutz J."/>
            <person name="Tran D."/>
            <person name="Hathwaick L.T."/>
            <person name="Yim W.C."/>
            <person name="Jenkins J."/>
            <person name="Mckie-Krisberg Z.M."/>
            <person name="Prochnik S."/>
            <person name="Lindquist E."/>
            <person name="Dockter R.B."/>
            <person name="Adam C."/>
            <person name="Molina H."/>
            <person name="Bunkerborg J."/>
            <person name="Jin E."/>
            <person name="Buchheim M."/>
            <person name="Magnuson J."/>
        </authorList>
    </citation>
    <scope>NUCLEOTIDE SEQUENCE</scope>
    <source>
        <strain evidence="1">CCAP 19/18</strain>
    </source>
</reference>
<dbReference type="EMBL" id="MU070106">
    <property type="protein sequence ID" value="KAF5829861.1"/>
    <property type="molecule type" value="Genomic_DNA"/>
</dbReference>
<dbReference type="Proteomes" id="UP000815325">
    <property type="component" value="Unassembled WGS sequence"/>
</dbReference>
<protein>
    <recommendedName>
        <fullName evidence="3">Encoded protein</fullName>
    </recommendedName>
</protein>
<evidence type="ECO:0000313" key="1">
    <source>
        <dbReference type="EMBL" id="KAF5829861.1"/>
    </source>
</evidence>
<keyword evidence="2" id="KW-1185">Reference proteome</keyword>
<sequence length="88" mass="9834">MGPSRARTSHCRHETHFGLHFDESKCILHNKGFNQFGQNVFHFDTCTSCSTCFTLCICWEGRRDTTGGDLCMSHSKSHFAGTKVGFSG</sequence>
<evidence type="ECO:0000313" key="2">
    <source>
        <dbReference type="Proteomes" id="UP000815325"/>
    </source>
</evidence>
<organism evidence="1 2">
    <name type="scientific">Dunaliella salina</name>
    <name type="common">Green alga</name>
    <name type="synonym">Protococcus salinus</name>
    <dbReference type="NCBI Taxonomy" id="3046"/>
    <lineage>
        <taxon>Eukaryota</taxon>
        <taxon>Viridiplantae</taxon>
        <taxon>Chlorophyta</taxon>
        <taxon>core chlorophytes</taxon>
        <taxon>Chlorophyceae</taxon>
        <taxon>CS clade</taxon>
        <taxon>Chlamydomonadales</taxon>
        <taxon>Dunaliellaceae</taxon>
        <taxon>Dunaliella</taxon>
    </lineage>
</organism>
<evidence type="ECO:0008006" key="3">
    <source>
        <dbReference type="Google" id="ProtNLM"/>
    </source>
</evidence>
<accession>A0ABQ7G5G8</accession>
<name>A0ABQ7G5G8_DUNSA</name>
<comment type="caution">
    <text evidence="1">The sequence shown here is derived from an EMBL/GenBank/DDBJ whole genome shotgun (WGS) entry which is preliminary data.</text>
</comment>